<evidence type="ECO:0000256" key="5">
    <source>
        <dbReference type="SAM" id="SignalP"/>
    </source>
</evidence>
<dbReference type="Gene3D" id="2.40.170.20">
    <property type="entry name" value="TonB-dependent receptor, beta-barrel domain"/>
    <property type="match status" value="1"/>
</dbReference>
<dbReference type="InterPro" id="IPR010104">
    <property type="entry name" value="TonB_rcpt_bac"/>
</dbReference>
<dbReference type="CDD" id="cd01347">
    <property type="entry name" value="ligand_gated_channel"/>
    <property type="match status" value="1"/>
</dbReference>
<dbReference type="GO" id="GO:0009279">
    <property type="term" value="C:cell outer membrane"/>
    <property type="evidence" value="ECO:0007669"/>
    <property type="project" value="UniProtKB-SubCell"/>
</dbReference>
<evidence type="ECO:0000256" key="2">
    <source>
        <dbReference type="ARBA" id="ARBA00023136"/>
    </source>
</evidence>
<dbReference type="SUPFAM" id="SSF56935">
    <property type="entry name" value="Porins"/>
    <property type="match status" value="1"/>
</dbReference>
<evidence type="ECO:0000256" key="3">
    <source>
        <dbReference type="ARBA" id="ARBA00023237"/>
    </source>
</evidence>
<dbReference type="NCBIfam" id="TIGR01782">
    <property type="entry name" value="TonB-Xanth-Caul"/>
    <property type="match status" value="1"/>
</dbReference>
<proteinExistence type="inferred from homology"/>
<feature type="chain" id="PRO_5041392666" evidence="5">
    <location>
        <begin position="27"/>
        <end position="968"/>
    </location>
</feature>
<dbReference type="InterPro" id="IPR036942">
    <property type="entry name" value="Beta-barrel_TonB_sf"/>
</dbReference>
<dbReference type="Pfam" id="PF00593">
    <property type="entry name" value="TonB_dep_Rec_b-barrel"/>
    <property type="match status" value="1"/>
</dbReference>
<keyword evidence="4" id="KW-0798">TonB box</keyword>
<name>A0AA41W4W7_9GAMM</name>
<accession>A0AA41W4W7</accession>
<feature type="signal peptide" evidence="5">
    <location>
        <begin position="1"/>
        <end position="26"/>
    </location>
</feature>
<keyword evidence="8" id="KW-0675">Receptor</keyword>
<evidence type="ECO:0000256" key="4">
    <source>
        <dbReference type="RuleBase" id="RU003357"/>
    </source>
</evidence>
<dbReference type="InterPro" id="IPR037066">
    <property type="entry name" value="Plug_dom_sf"/>
</dbReference>
<evidence type="ECO:0000259" key="7">
    <source>
        <dbReference type="Pfam" id="PF07715"/>
    </source>
</evidence>
<comment type="caution">
    <text evidence="8">The sequence shown here is derived from an EMBL/GenBank/DDBJ whole genome shotgun (WGS) entry which is preliminary data.</text>
</comment>
<organism evidence="8 9">
    <name type="scientific">Echinimonas agarilytica</name>
    <dbReference type="NCBI Taxonomy" id="1215918"/>
    <lineage>
        <taxon>Bacteria</taxon>
        <taxon>Pseudomonadati</taxon>
        <taxon>Pseudomonadota</taxon>
        <taxon>Gammaproteobacteria</taxon>
        <taxon>Alteromonadales</taxon>
        <taxon>Echinimonadaceae</taxon>
        <taxon>Echinimonas</taxon>
    </lineage>
</organism>
<dbReference type="InterPro" id="IPR012910">
    <property type="entry name" value="Plug_dom"/>
</dbReference>
<keyword evidence="9" id="KW-1185">Reference proteome</keyword>
<reference evidence="8 9" key="1">
    <citation type="journal article" date="2013" name="Antonie Van Leeuwenhoek">
        <title>Echinimonas agarilytica gen. nov., sp. nov., a new gammaproteobacterium isolated from the sea urchin Strongylocentrotus intermedius.</title>
        <authorList>
            <person name="Nedashkovskaya O.I."/>
            <person name="Stenkova A.M."/>
            <person name="Zhukova N.V."/>
            <person name="Van Trappen S."/>
            <person name="Lee J.S."/>
            <person name="Kim S.B."/>
        </authorList>
    </citation>
    <scope>NUCLEOTIDE SEQUENCE [LARGE SCALE GENOMIC DNA]</scope>
    <source>
        <strain evidence="8 9">KMM 6351</strain>
    </source>
</reference>
<dbReference type="InterPro" id="IPR000531">
    <property type="entry name" value="Beta-barrel_TonB"/>
</dbReference>
<dbReference type="Proteomes" id="UP001165393">
    <property type="component" value="Unassembled WGS sequence"/>
</dbReference>
<dbReference type="AlphaFoldDB" id="A0AA41W4W7"/>
<feature type="domain" description="TonB-dependent receptor-like beta-barrel" evidence="6">
    <location>
        <begin position="408"/>
        <end position="936"/>
    </location>
</feature>
<comment type="similarity">
    <text evidence="4">Belongs to the TonB-dependent receptor family.</text>
</comment>
<keyword evidence="5" id="KW-0732">Signal</keyword>
<sequence length="968" mass="108121">MHFKLSKVALSVVSATTMAITFAAHAQDENTPADPQSDVEVIEVTGIQQSLSAAASFKRSDSRIVDVIVAEDIGKLPDNNIAETLQRITGVSINRDMGVGSDVSIRGLPQNRVELNGRSTLGDGRNGVDFQDFPSDFLSGIEVVKSPTPKMIEGALGGTINLKTQRPLDLKETLASVSVKGEYTENAEDWGPILFATYGDKWELSSGGTIGMIASVSYLDRKLTQHESRVGFKVEPLNVNQADIDSGKVDADRNYIIPHEYTYFPEVDERERSAANIALQWMPESEDGNVYLEAAFTKREGNNQAFSPLSIAHSPFSTDAERNADYSIDGKGQLNSYYDSDVLFINRTESEFRETDSMTLALGTEWSFEDQWLVTAEVSHATSDSFEPYYDMRFYAIDPEGEALAPEDNNYWQGGVSYYSNNDHVPSVVLEDPNTFTNQDNWALRRYDVRDNHIDNEETAGRLDFSYYEPVSGFDMLTAVDFGVRYTERDYEKKQYNLKLDNLHKSLIDYGPDGLPDTDDDEYITITMPEFPAGTIKEYDFDAFPDDSAQFDLDRFVMFDNNILQNQTRTGEIIGSLLQGTNMETDGKLVFNTDEYATVGEDTLAAYIQLNFDTDIAGMPFKTVFGGRYVATDIEVEAYAEDVNGNIVLVKETSDYSDFLPSLNASLEVVDDTIVRFAAAKVMRRADFEELSPGYIVNADSTEATRGNPGLEPYRATQYDISVEYYWGDSNMVSAAIFYKDVESFLTTATECWDNPEYVAVSNEVNRGDMCFLDGRGGAPDASTPLTDIGLTTTFDTNGDSGKVEGVELAYQQVFDMGVGASLNYTYADSEDPNGSPLLDISKDTVNAAIFYEKHGFTTRLAYTYRSRFLEDDNEGRMKRIGREMCVNASCVDANGDSYTDPTARESYRESMKQLDWSGSYDFNKNLRVQADIVNITEEPTRDAAFNGSVYQIRQADRRFTVGMRYKF</sequence>
<dbReference type="PANTHER" id="PTHR40980:SF3">
    <property type="entry name" value="TONB-DEPENDENT RECEPTOR-LIKE BETA-BARREL DOMAIN-CONTAINING PROTEIN"/>
    <property type="match status" value="1"/>
</dbReference>
<dbReference type="EMBL" id="JAMQGP010000001">
    <property type="protein sequence ID" value="MCM2678512.1"/>
    <property type="molecule type" value="Genomic_DNA"/>
</dbReference>
<keyword evidence="3" id="KW-0998">Cell outer membrane</keyword>
<dbReference type="Pfam" id="PF07715">
    <property type="entry name" value="Plug"/>
    <property type="match status" value="1"/>
</dbReference>
<feature type="domain" description="TonB-dependent receptor plug" evidence="7">
    <location>
        <begin position="62"/>
        <end position="159"/>
    </location>
</feature>
<evidence type="ECO:0000256" key="1">
    <source>
        <dbReference type="ARBA" id="ARBA00004442"/>
    </source>
</evidence>
<protein>
    <submittedName>
        <fullName evidence="8">TonB-dependent receptor</fullName>
    </submittedName>
</protein>
<evidence type="ECO:0000259" key="6">
    <source>
        <dbReference type="Pfam" id="PF00593"/>
    </source>
</evidence>
<keyword evidence="2 4" id="KW-0472">Membrane</keyword>
<gene>
    <name evidence="8" type="ORF">NAF29_02355</name>
</gene>
<evidence type="ECO:0000313" key="9">
    <source>
        <dbReference type="Proteomes" id="UP001165393"/>
    </source>
</evidence>
<dbReference type="PANTHER" id="PTHR40980">
    <property type="entry name" value="PLUG DOMAIN-CONTAINING PROTEIN"/>
    <property type="match status" value="1"/>
</dbReference>
<evidence type="ECO:0000313" key="8">
    <source>
        <dbReference type="EMBL" id="MCM2678512.1"/>
    </source>
</evidence>
<dbReference type="RefSeq" id="WP_251259876.1">
    <property type="nucleotide sequence ID" value="NZ_JAMQGP010000001.1"/>
</dbReference>
<dbReference type="Gene3D" id="2.170.130.10">
    <property type="entry name" value="TonB-dependent receptor, plug domain"/>
    <property type="match status" value="1"/>
</dbReference>
<comment type="subcellular location">
    <subcellularLocation>
        <location evidence="1 4">Cell outer membrane</location>
    </subcellularLocation>
</comment>